<dbReference type="NCBIfam" id="TIGR01511">
    <property type="entry name" value="ATPase-IB1_Cu"/>
    <property type="match status" value="1"/>
</dbReference>
<dbReference type="Pfam" id="PF00702">
    <property type="entry name" value="Hydrolase"/>
    <property type="match status" value="1"/>
</dbReference>
<evidence type="ECO:0000256" key="23">
    <source>
        <dbReference type="RuleBase" id="RU362081"/>
    </source>
</evidence>
<keyword evidence="8 23" id="KW-0812">Transmembrane</keyword>
<evidence type="ECO:0000256" key="18">
    <source>
        <dbReference type="ARBA" id="ARBA00023065"/>
    </source>
</evidence>
<evidence type="ECO:0000256" key="15">
    <source>
        <dbReference type="ARBA" id="ARBA00022967"/>
    </source>
</evidence>
<feature type="transmembrane region" description="Helical" evidence="23">
    <location>
        <begin position="404"/>
        <end position="424"/>
    </location>
</feature>
<feature type="transmembrane region" description="Helical" evidence="23">
    <location>
        <begin position="194"/>
        <end position="212"/>
    </location>
</feature>
<dbReference type="InterPro" id="IPR036163">
    <property type="entry name" value="HMA_dom_sf"/>
</dbReference>
<dbReference type="Gene3D" id="3.40.1110.10">
    <property type="entry name" value="Calcium-transporting ATPase, cytoplasmic domain N"/>
    <property type="match status" value="1"/>
</dbReference>
<evidence type="ECO:0000259" key="24">
    <source>
        <dbReference type="PROSITE" id="PS50846"/>
    </source>
</evidence>
<dbReference type="InterPro" id="IPR044492">
    <property type="entry name" value="P_typ_ATPase_HD_dom"/>
</dbReference>
<feature type="transmembrane region" description="Helical" evidence="23">
    <location>
        <begin position="160"/>
        <end position="179"/>
    </location>
</feature>
<gene>
    <name evidence="25" type="ORF">CHM34_03830</name>
</gene>
<dbReference type="Gene3D" id="3.30.70.100">
    <property type="match status" value="2"/>
</dbReference>
<dbReference type="InterPro" id="IPR006122">
    <property type="entry name" value="HMA_Cu_ion-bd"/>
</dbReference>
<evidence type="ECO:0000256" key="1">
    <source>
        <dbReference type="ARBA" id="ARBA00004651"/>
    </source>
</evidence>
<dbReference type="GO" id="GO:0016887">
    <property type="term" value="F:ATP hydrolysis activity"/>
    <property type="evidence" value="ECO:0007669"/>
    <property type="project" value="InterPro"/>
</dbReference>
<evidence type="ECO:0000256" key="14">
    <source>
        <dbReference type="ARBA" id="ARBA00022842"/>
    </source>
</evidence>
<dbReference type="SFLD" id="SFLDF00027">
    <property type="entry name" value="p-type_atpase"/>
    <property type="match status" value="1"/>
</dbReference>
<evidence type="ECO:0000256" key="21">
    <source>
        <dbReference type="ARBA" id="ARBA00033239"/>
    </source>
</evidence>
<dbReference type="SUPFAM" id="SSF81665">
    <property type="entry name" value="Calcium ATPase, transmembrane domain M"/>
    <property type="match status" value="1"/>
</dbReference>
<dbReference type="PANTHER" id="PTHR43520">
    <property type="entry name" value="ATP7, ISOFORM B"/>
    <property type="match status" value="1"/>
</dbReference>
<dbReference type="Pfam" id="PF00403">
    <property type="entry name" value="HMA"/>
    <property type="match status" value="2"/>
</dbReference>
<keyword evidence="16 23" id="KW-1133">Transmembrane helix</keyword>
<dbReference type="FunFam" id="3.40.50.1000:FF:000144">
    <property type="entry name" value="copper-transporting ATPase 1 isoform X2"/>
    <property type="match status" value="1"/>
</dbReference>
<keyword evidence="6 23" id="KW-1003">Cell membrane</keyword>
<evidence type="ECO:0000256" key="8">
    <source>
        <dbReference type="ARBA" id="ARBA00022692"/>
    </source>
</evidence>
<comment type="caution">
    <text evidence="25">The sequence shown here is derived from an EMBL/GenBank/DDBJ whole genome shotgun (WGS) entry which is preliminary data.</text>
</comment>
<evidence type="ECO:0000256" key="12">
    <source>
        <dbReference type="ARBA" id="ARBA00022796"/>
    </source>
</evidence>
<dbReference type="NCBIfam" id="TIGR00003">
    <property type="entry name" value="copper ion binding protein"/>
    <property type="match status" value="2"/>
</dbReference>
<feature type="transmembrane region" description="Helical" evidence="23">
    <location>
        <begin position="436"/>
        <end position="455"/>
    </location>
</feature>
<dbReference type="InterPro" id="IPR001757">
    <property type="entry name" value="P_typ_ATPase"/>
</dbReference>
<feature type="domain" description="HMA" evidence="24">
    <location>
        <begin position="72"/>
        <end position="138"/>
    </location>
</feature>
<evidence type="ECO:0000256" key="7">
    <source>
        <dbReference type="ARBA" id="ARBA00022553"/>
    </source>
</evidence>
<keyword evidence="13 23" id="KW-0067">ATP-binding</keyword>
<dbReference type="GO" id="GO:0055070">
    <property type="term" value="P:copper ion homeostasis"/>
    <property type="evidence" value="ECO:0007669"/>
    <property type="project" value="TreeGrafter"/>
</dbReference>
<dbReference type="GO" id="GO:0043682">
    <property type="term" value="F:P-type divalent copper transporter activity"/>
    <property type="evidence" value="ECO:0007669"/>
    <property type="project" value="TreeGrafter"/>
</dbReference>
<evidence type="ECO:0000256" key="2">
    <source>
        <dbReference type="ARBA" id="ARBA00006024"/>
    </source>
</evidence>
<comment type="similarity">
    <text evidence="2 23">Belongs to the cation transport ATPase (P-type) (TC 3.A.3) family. Type IB subfamily.</text>
</comment>
<keyword evidence="7" id="KW-0597">Phosphoprotein</keyword>
<dbReference type="GO" id="GO:0005886">
    <property type="term" value="C:plasma membrane"/>
    <property type="evidence" value="ECO:0007669"/>
    <property type="project" value="UniProtKB-SubCell"/>
</dbReference>
<evidence type="ECO:0000256" key="16">
    <source>
        <dbReference type="ARBA" id="ARBA00022989"/>
    </source>
</evidence>
<dbReference type="PRINTS" id="PR00119">
    <property type="entry name" value="CATATPASE"/>
</dbReference>
<dbReference type="FunFam" id="2.70.150.10:FF:000020">
    <property type="entry name" value="Copper-exporting P-type ATPase A"/>
    <property type="match status" value="1"/>
</dbReference>
<evidence type="ECO:0000256" key="17">
    <source>
        <dbReference type="ARBA" id="ARBA00023008"/>
    </source>
</evidence>
<comment type="catalytic activity">
    <reaction evidence="22">
        <text>Cu(+)(in) + ATP + H2O = Cu(+)(out) + ADP + phosphate + H(+)</text>
        <dbReference type="Rhea" id="RHEA:25792"/>
        <dbReference type="ChEBI" id="CHEBI:15377"/>
        <dbReference type="ChEBI" id="CHEBI:15378"/>
        <dbReference type="ChEBI" id="CHEBI:30616"/>
        <dbReference type="ChEBI" id="CHEBI:43474"/>
        <dbReference type="ChEBI" id="CHEBI:49552"/>
        <dbReference type="ChEBI" id="CHEBI:456216"/>
        <dbReference type="EC" id="7.2.2.8"/>
    </reaction>
</comment>
<evidence type="ECO:0000256" key="10">
    <source>
        <dbReference type="ARBA" id="ARBA00022737"/>
    </source>
</evidence>
<accession>A0A235BAB3</accession>
<sequence length="799" mass="86912">MSKHTLELGITGMHCASCASRIEKGLSRMEGVEDVALNAATEKASLTYDPDRVTPEGVTQKIRDLGYDVQTDQAELNIEGMTCATCATRIEKALNRMDGVIEARVNLATERGSVTFNPQAVDLRRIRNKVKDLGYDARLREQEADPQQQRNREIDTQKRLFFIAALLTVPLVWTMLEMWEPLAFLVPDFLTNGYIQLLLTTPVQFYAGWRFYRGAYKSLKNGSANMDVLVALGTSAAYFYSLYILLAGGSGLYFETAAIIITLILLGKLLEARAKRRTSEAIQKLVDLEAKKAVVLRDGKEVEVPVEEVVQGDTIRVRPGEKIPVDGQVLEGHSAVDESMLTGESIPVDKAEGDEVIGATLNKNGTLTFRATKVGRETALSQIIRIVEEAQGAKAPVQRLADRIAGIFVPIVIGIALTTFLLWYFFLAPGNLESAIIHMTAVLVIACPCSLGLATPTSIMVGTGKGAENGILFKGGQYLERAHHIDTVVLDKTGTITKGEPELTDLRPVADWTEEALLQWAASAEKASEHPLAQAIVQAAEDRGMGLFTSDRFEAIPGHGIQAEVDGTPVWIGTRKLMQERGIAFDRLEQEKESFEDQGKTAMLVAVDGQPAGLIAVADTVKETSAEAIDRLHKMGIQVWMVTGDNERTARAIADQVGLDHIRAEVLPEDKAKEVNRLQDEDRLVAMVGDGINDAPALATADIGMAMGTGTDVAVEAADLTLMSDDLRAIPAAIRMSRLTMRNIKQNLFWAFFYNSVGIPVAAAGLLAPWVAGAAMAFSSVSVVSNALRLKRVRPMPSE</sequence>
<dbReference type="CDD" id="cd02094">
    <property type="entry name" value="P-type_ATPase_Cu-like"/>
    <property type="match status" value="1"/>
</dbReference>
<dbReference type="RefSeq" id="WP_094263267.1">
    <property type="nucleotide sequence ID" value="NZ_NOWF01000002.1"/>
</dbReference>
<dbReference type="InterPro" id="IPR006121">
    <property type="entry name" value="HMA_dom"/>
</dbReference>
<evidence type="ECO:0000256" key="4">
    <source>
        <dbReference type="ARBA" id="ARBA00015102"/>
    </source>
</evidence>
<dbReference type="PRINTS" id="PR00942">
    <property type="entry name" value="CUATPASEI"/>
</dbReference>
<reference evidence="25 26" key="1">
    <citation type="submission" date="2017-07" db="EMBL/GenBank/DDBJ databases">
        <title>The genome sequence of Paludifilum halophilum highlights mechanisms for microbial adaptation to high salt environemnts.</title>
        <authorList>
            <person name="Belbahri L."/>
        </authorList>
    </citation>
    <scope>NUCLEOTIDE SEQUENCE [LARGE SCALE GENOMIC DNA]</scope>
    <source>
        <strain evidence="25 26">DSM 102817</strain>
    </source>
</reference>
<keyword evidence="17" id="KW-0186">Copper</keyword>
<dbReference type="SFLD" id="SFLDG00002">
    <property type="entry name" value="C1.7:_P-type_atpase_like"/>
    <property type="match status" value="1"/>
</dbReference>
<keyword evidence="9 23" id="KW-0479">Metal-binding</keyword>
<dbReference type="InterPro" id="IPR017969">
    <property type="entry name" value="Heavy-metal-associated_CS"/>
</dbReference>
<feature type="domain" description="HMA" evidence="24">
    <location>
        <begin position="4"/>
        <end position="70"/>
    </location>
</feature>
<dbReference type="Pfam" id="PF00122">
    <property type="entry name" value="E1-E2_ATPase"/>
    <property type="match status" value="1"/>
</dbReference>
<dbReference type="SUPFAM" id="SSF81653">
    <property type="entry name" value="Calcium ATPase, transduction domain A"/>
    <property type="match status" value="1"/>
</dbReference>
<keyword evidence="18" id="KW-0406">Ion transport</keyword>
<dbReference type="EC" id="7.2.2.8" evidence="3"/>
<dbReference type="AlphaFoldDB" id="A0A235BAB3"/>
<keyword evidence="11 23" id="KW-0547">Nucleotide-binding</keyword>
<evidence type="ECO:0000256" key="6">
    <source>
        <dbReference type="ARBA" id="ARBA00022475"/>
    </source>
</evidence>
<keyword evidence="5" id="KW-0813">Transport</keyword>
<dbReference type="InterPro" id="IPR023214">
    <property type="entry name" value="HAD_sf"/>
</dbReference>
<dbReference type="EMBL" id="NOWF01000002">
    <property type="protein sequence ID" value="OYD08919.1"/>
    <property type="molecule type" value="Genomic_DNA"/>
</dbReference>
<dbReference type="InterPro" id="IPR059000">
    <property type="entry name" value="ATPase_P-type_domA"/>
</dbReference>
<evidence type="ECO:0000256" key="3">
    <source>
        <dbReference type="ARBA" id="ARBA00012517"/>
    </source>
</evidence>
<keyword evidence="10" id="KW-0677">Repeat</keyword>
<dbReference type="CDD" id="cd00371">
    <property type="entry name" value="HMA"/>
    <property type="match status" value="2"/>
</dbReference>
<keyword evidence="19 23" id="KW-0472">Membrane</keyword>
<dbReference type="InterPro" id="IPR008250">
    <property type="entry name" value="ATPase_P-typ_transduc_dom_A_sf"/>
</dbReference>
<feature type="transmembrane region" description="Helical" evidence="23">
    <location>
        <begin position="224"/>
        <end position="246"/>
    </location>
</feature>
<dbReference type="PROSITE" id="PS01047">
    <property type="entry name" value="HMA_1"/>
    <property type="match status" value="1"/>
</dbReference>
<evidence type="ECO:0000256" key="13">
    <source>
        <dbReference type="ARBA" id="ARBA00022840"/>
    </source>
</evidence>
<organism evidence="25 26">
    <name type="scientific">Paludifilum halophilum</name>
    <dbReference type="NCBI Taxonomy" id="1642702"/>
    <lineage>
        <taxon>Bacteria</taxon>
        <taxon>Bacillati</taxon>
        <taxon>Bacillota</taxon>
        <taxon>Bacilli</taxon>
        <taxon>Bacillales</taxon>
        <taxon>Thermoactinomycetaceae</taxon>
        <taxon>Paludifilum</taxon>
    </lineage>
</organism>
<dbReference type="InterPro" id="IPR023299">
    <property type="entry name" value="ATPase_P-typ_cyto_dom_N"/>
</dbReference>
<dbReference type="OrthoDB" id="9813266at2"/>
<evidence type="ECO:0000313" key="26">
    <source>
        <dbReference type="Proteomes" id="UP000215459"/>
    </source>
</evidence>
<keyword evidence="15" id="KW-1278">Translocase</keyword>
<dbReference type="FunFam" id="3.30.70.100:FF:000005">
    <property type="entry name" value="Copper-exporting P-type ATPase A"/>
    <property type="match status" value="2"/>
</dbReference>
<evidence type="ECO:0000256" key="19">
    <source>
        <dbReference type="ARBA" id="ARBA00023136"/>
    </source>
</evidence>
<evidence type="ECO:0000256" key="22">
    <source>
        <dbReference type="ARBA" id="ARBA00049289"/>
    </source>
</evidence>
<dbReference type="InterPro" id="IPR018303">
    <property type="entry name" value="ATPase_P-typ_P_site"/>
</dbReference>
<dbReference type="SFLD" id="SFLDS00003">
    <property type="entry name" value="Haloacid_Dehalogenase"/>
    <property type="match status" value="1"/>
</dbReference>
<evidence type="ECO:0000256" key="5">
    <source>
        <dbReference type="ARBA" id="ARBA00022448"/>
    </source>
</evidence>
<dbReference type="GO" id="GO:0005507">
    <property type="term" value="F:copper ion binding"/>
    <property type="evidence" value="ECO:0007669"/>
    <property type="project" value="InterPro"/>
</dbReference>
<dbReference type="PROSITE" id="PS50846">
    <property type="entry name" value="HMA_2"/>
    <property type="match status" value="2"/>
</dbReference>
<proteinExistence type="inferred from homology"/>
<name>A0A235BAB3_9BACL</name>
<dbReference type="GO" id="GO:0140581">
    <property type="term" value="F:P-type monovalent copper transporter activity"/>
    <property type="evidence" value="ECO:0007669"/>
    <property type="project" value="UniProtKB-EC"/>
</dbReference>
<dbReference type="Gene3D" id="3.40.50.1000">
    <property type="entry name" value="HAD superfamily/HAD-like"/>
    <property type="match status" value="1"/>
</dbReference>
<feature type="transmembrane region" description="Helical" evidence="23">
    <location>
        <begin position="747"/>
        <end position="764"/>
    </location>
</feature>
<keyword evidence="12" id="KW-0187">Copper transport</keyword>
<dbReference type="Proteomes" id="UP000215459">
    <property type="component" value="Unassembled WGS sequence"/>
</dbReference>
<dbReference type="InterPro" id="IPR027256">
    <property type="entry name" value="P-typ_ATPase_IB"/>
</dbReference>
<feature type="transmembrane region" description="Helical" evidence="23">
    <location>
        <begin position="252"/>
        <end position="270"/>
    </location>
</feature>
<keyword evidence="14" id="KW-0460">Magnesium</keyword>
<evidence type="ECO:0000256" key="11">
    <source>
        <dbReference type="ARBA" id="ARBA00022741"/>
    </source>
</evidence>
<evidence type="ECO:0000256" key="9">
    <source>
        <dbReference type="ARBA" id="ARBA00022723"/>
    </source>
</evidence>
<dbReference type="PROSITE" id="PS00154">
    <property type="entry name" value="ATPASE_E1_E2"/>
    <property type="match status" value="1"/>
</dbReference>
<dbReference type="PRINTS" id="PR00943">
    <property type="entry name" value="CUATPASE"/>
</dbReference>
<dbReference type="SUPFAM" id="SSF55008">
    <property type="entry name" value="HMA, heavy metal-associated domain"/>
    <property type="match status" value="2"/>
</dbReference>
<evidence type="ECO:0000256" key="20">
    <source>
        <dbReference type="ARBA" id="ARBA00029719"/>
    </source>
</evidence>
<dbReference type="NCBIfam" id="TIGR01494">
    <property type="entry name" value="ATPase_P-type"/>
    <property type="match status" value="1"/>
</dbReference>
<dbReference type="Gene3D" id="2.70.150.10">
    <property type="entry name" value="Calcium-transporting ATPase, cytoplasmic transduction domain A"/>
    <property type="match status" value="1"/>
</dbReference>
<dbReference type="NCBIfam" id="TIGR01525">
    <property type="entry name" value="ATPase-IB_hvy"/>
    <property type="match status" value="1"/>
</dbReference>
<dbReference type="InterPro" id="IPR023298">
    <property type="entry name" value="ATPase_P-typ_TM_dom_sf"/>
</dbReference>
<dbReference type="GO" id="GO:0005524">
    <property type="term" value="F:ATP binding"/>
    <property type="evidence" value="ECO:0007669"/>
    <property type="project" value="UniProtKB-UniRule"/>
</dbReference>
<dbReference type="PANTHER" id="PTHR43520:SF8">
    <property type="entry name" value="P-TYPE CU(+) TRANSPORTER"/>
    <property type="match status" value="1"/>
</dbReference>
<comment type="subcellular location">
    <subcellularLocation>
        <location evidence="1">Cell membrane</location>
        <topology evidence="1">Multi-pass membrane protein</topology>
    </subcellularLocation>
</comment>
<evidence type="ECO:0000313" key="25">
    <source>
        <dbReference type="EMBL" id="OYD08919.1"/>
    </source>
</evidence>
<keyword evidence="26" id="KW-1185">Reference proteome</keyword>
<dbReference type="SUPFAM" id="SSF56784">
    <property type="entry name" value="HAD-like"/>
    <property type="match status" value="1"/>
</dbReference>
<protein>
    <recommendedName>
        <fullName evidence="4">Copper-exporting P-type ATPase</fullName>
        <ecNumber evidence="3">7.2.2.8</ecNumber>
    </recommendedName>
    <alternativeName>
        <fullName evidence="20">Copper-exporting P-type ATPase A</fullName>
    </alternativeName>
    <alternativeName>
        <fullName evidence="21">Cu(+)-exporting ATPase</fullName>
    </alternativeName>
</protein>
<dbReference type="InterPro" id="IPR036412">
    <property type="entry name" value="HAD-like_sf"/>
</dbReference>